<accession>A0AAV8UTC0</accession>
<evidence type="ECO:0000313" key="2">
    <source>
        <dbReference type="EMBL" id="KAJ8905774.1"/>
    </source>
</evidence>
<dbReference type="EMBL" id="JAMWBK010000004">
    <property type="protein sequence ID" value="KAJ8905774.1"/>
    <property type="molecule type" value="Genomic_DNA"/>
</dbReference>
<dbReference type="Pfam" id="PF12527">
    <property type="entry name" value="DUF3727"/>
    <property type="match status" value="1"/>
</dbReference>
<feature type="region of interest" description="Disordered" evidence="1">
    <location>
        <begin position="170"/>
        <end position="193"/>
    </location>
</feature>
<name>A0AAV8UTC0_9RHOD</name>
<keyword evidence="3" id="KW-1185">Reference proteome</keyword>
<protein>
    <submittedName>
        <fullName evidence="2">Uncharacterized protein</fullName>
    </submittedName>
</protein>
<evidence type="ECO:0000313" key="3">
    <source>
        <dbReference type="Proteomes" id="UP001157974"/>
    </source>
</evidence>
<proteinExistence type="predicted"/>
<sequence>MLGFCSALGGFGARAVEGRCRMAGEKCGGFGSRRPAGCRPVSVRELTIRFSAEKTLQEEEVFDEDLDFPEEDGIVVLKDETTNKTIECIVERTVNVKDTEYYLCSPCDDPVVIAKMEGDDESENDGEAILSTLEDPESLKTLFNPAYEVLAEDGVTLQDTAYIWTVIPEPDEGFDADDDVEDEETEEEDRQSESLEWNGEEEEVDVMASFFHEGSEYFVGRTVSPVFFVTKLIDDEMRVPSQEELDEITPEIENEIEGWDYDADGDIEKVDEEEQ</sequence>
<dbReference type="Proteomes" id="UP001157974">
    <property type="component" value="Unassembled WGS sequence"/>
</dbReference>
<feature type="region of interest" description="Disordered" evidence="1">
    <location>
        <begin position="241"/>
        <end position="275"/>
    </location>
</feature>
<feature type="compositionally biased region" description="Acidic residues" evidence="1">
    <location>
        <begin position="170"/>
        <end position="190"/>
    </location>
</feature>
<dbReference type="AlphaFoldDB" id="A0AAV8UTC0"/>
<gene>
    <name evidence="2" type="ORF">NDN08_002279</name>
</gene>
<evidence type="ECO:0000256" key="1">
    <source>
        <dbReference type="SAM" id="MobiDB-lite"/>
    </source>
</evidence>
<organism evidence="2 3">
    <name type="scientific">Rhodosorus marinus</name>
    <dbReference type="NCBI Taxonomy" id="101924"/>
    <lineage>
        <taxon>Eukaryota</taxon>
        <taxon>Rhodophyta</taxon>
        <taxon>Stylonematophyceae</taxon>
        <taxon>Stylonematales</taxon>
        <taxon>Stylonemataceae</taxon>
        <taxon>Rhodosorus</taxon>
    </lineage>
</organism>
<comment type="caution">
    <text evidence="2">The sequence shown here is derived from an EMBL/GenBank/DDBJ whole genome shotgun (WGS) entry which is preliminary data.</text>
</comment>
<reference evidence="2 3" key="1">
    <citation type="journal article" date="2023" name="Nat. Commun.">
        <title>Origin of minicircular mitochondrial genomes in red algae.</title>
        <authorList>
            <person name="Lee Y."/>
            <person name="Cho C.H."/>
            <person name="Lee Y.M."/>
            <person name="Park S.I."/>
            <person name="Yang J.H."/>
            <person name="West J.A."/>
            <person name="Bhattacharya D."/>
            <person name="Yoon H.S."/>
        </authorList>
    </citation>
    <scope>NUCLEOTIDE SEQUENCE [LARGE SCALE GENOMIC DNA]</scope>
    <source>
        <strain evidence="2 3">CCMP1338</strain>
        <tissue evidence="2">Whole cell</tissue>
    </source>
</reference>
<dbReference type="InterPro" id="IPR022203">
    <property type="entry name" value="DUF3727"/>
</dbReference>
<feature type="compositionally biased region" description="Acidic residues" evidence="1">
    <location>
        <begin position="243"/>
        <end position="275"/>
    </location>
</feature>